<accession>A0ABR8ZGY9</accession>
<evidence type="ECO:0000313" key="3">
    <source>
        <dbReference type="Proteomes" id="UP000637299"/>
    </source>
</evidence>
<evidence type="ECO:0008006" key="4">
    <source>
        <dbReference type="Google" id="ProtNLM"/>
    </source>
</evidence>
<dbReference type="Proteomes" id="UP000637299">
    <property type="component" value="Unassembled WGS sequence"/>
</dbReference>
<evidence type="ECO:0000256" key="1">
    <source>
        <dbReference type="SAM" id="MobiDB-lite"/>
    </source>
</evidence>
<protein>
    <recommendedName>
        <fullName evidence="4">Lipoprotein</fullName>
    </recommendedName>
</protein>
<feature type="region of interest" description="Disordered" evidence="1">
    <location>
        <begin position="36"/>
        <end position="80"/>
    </location>
</feature>
<gene>
    <name evidence="2" type="ORF">IC610_19325</name>
</gene>
<sequence length="80" mass="9064">MKKSIPLLGILFGSFVVQNCAHEEVEFETYKIASGNVKESQPTSYSSRQDSTKSKVSDLELEPDPPVKDTHDWRKKPIKL</sequence>
<evidence type="ECO:0000313" key="2">
    <source>
        <dbReference type="EMBL" id="MBD8084564.1"/>
    </source>
</evidence>
<feature type="compositionally biased region" description="Polar residues" evidence="1">
    <location>
        <begin position="37"/>
        <end position="49"/>
    </location>
</feature>
<reference evidence="2 3" key="1">
    <citation type="submission" date="2020-09" db="EMBL/GenBank/DDBJ databases">
        <title>Genome seq and assembly of Chryseobacterium sp.</title>
        <authorList>
            <person name="Chhetri G."/>
        </authorList>
    </citation>
    <scope>NUCLEOTIDE SEQUENCE [LARGE SCALE GENOMIC DNA]</scope>
    <source>
        <strain evidence="2 3">GCR10</strain>
    </source>
</reference>
<organism evidence="2 3">
    <name type="scientific">Chryseobacterium caseinilyticum</name>
    <dbReference type="NCBI Taxonomy" id="2771428"/>
    <lineage>
        <taxon>Bacteria</taxon>
        <taxon>Pseudomonadati</taxon>
        <taxon>Bacteroidota</taxon>
        <taxon>Flavobacteriia</taxon>
        <taxon>Flavobacteriales</taxon>
        <taxon>Weeksellaceae</taxon>
        <taxon>Chryseobacterium group</taxon>
        <taxon>Chryseobacterium</taxon>
    </lineage>
</organism>
<keyword evidence="3" id="KW-1185">Reference proteome</keyword>
<comment type="caution">
    <text evidence="2">The sequence shown here is derived from an EMBL/GenBank/DDBJ whole genome shotgun (WGS) entry which is preliminary data.</text>
</comment>
<proteinExistence type="predicted"/>
<dbReference type="RefSeq" id="WP_191738431.1">
    <property type="nucleotide sequence ID" value="NZ_JACYFS010000012.1"/>
</dbReference>
<dbReference type="EMBL" id="JACYFS010000012">
    <property type="protein sequence ID" value="MBD8084564.1"/>
    <property type="molecule type" value="Genomic_DNA"/>
</dbReference>
<name>A0ABR8ZGY9_9FLAO</name>